<dbReference type="EC" id="1.3.98.3" evidence="6"/>
<evidence type="ECO:0000256" key="2">
    <source>
        <dbReference type="ARBA" id="ARBA00022723"/>
    </source>
</evidence>
<accession>A0AAE3ALR3</accession>
<dbReference type="InterPro" id="IPR058240">
    <property type="entry name" value="rSAM_sf"/>
</dbReference>
<dbReference type="CDD" id="cd01335">
    <property type="entry name" value="Radical_SAM"/>
    <property type="match status" value="1"/>
</dbReference>
<proteinExistence type="predicted"/>
<feature type="domain" description="Radical SAM core" evidence="5">
    <location>
        <begin position="149"/>
        <end position="386"/>
    </location>
</feature>
<protein>
    <submittedName>
        <fullName evidence="6">Coproporphyrinogen dehydrogenase HemZ</fullName>
        <ecNumber evidence="6">1.3.98.3</ecNumber>
    </submittedName>
</protein>
<dbReference type="SFLD" id="SFLDG01082">
    <property type="entry name" value="B12-binding_domain_containing"/>
    <property type="match status" value="1"/>
</dbReference>
<dbReference type="SFLD" id="SFLDG01065">
    <property type="entry name" value="anaerobic_coproporphyrinogen-I"/>
    <property type="match status" value="1"/>
</dbReference>
<dbReference type="GO" id="GO:0051539">
    <property type="term" value="F:4 iron, 4 sulfur cluster binding"/>
    <property type="evidence" value="ECO:0007669"/>
    <property type="project" value="TreeGrafter"/>
</dbReference>
<comment type="caution">
    <text evidence="6">The sequence shown here is derived from an EMBL/GenBank/DDBJ whole genome shotgun (WGS) entry which is preliminary data.</text>
</comment>
<dbReference type="PANTHER" id="PTHR13932:SF1">
    <property type="entry name" value="OXYGEN-INDEPENDENT COPROPORPHYRINOGEN-III OXIDASE-LIKE PROTEIN HEMZ"/>
    <property type="match status" value="1"/>
</dbReference>
<dbReference type="PANTHER" id="PTHR13932">
    <property type="entry name" value="COPROPORPHYRINIGEN III OXIDASE"/>
    <property type="match status" value="1"/>
</dbReference>
<dbReference type="Gene3D" id="3.20.20.70">
    <property type="entry name" value="Aldolase class I"/>
    <property type="match status" value="1"/>
</dbReference>
<evidence type="ECO:0000313" key="6">
    <source>
        <dbReference type="EMBL" id="MCC2136509.1"/>
    </source>
</evidence>
<dbReference type="GO" id="GO:0006779">
    <property type="term" value="P:porphyrin-containing compound biosynthetic process"/>
    <property type="evidence" value="ECO:0007669"/>
    <property type="project" value="TreeGrafter"/>
</dbReference>
<dbReference type="GO" id="GO:0051989">
    <property type="term" value="F:coproporphyrinogen dehydrogenase activity"/>
    <property type="evidence" value="ECO:0007669"/>
    <property type="project" value="UniProtKB-EC"/>
</dbReference>
<dbReference type="SMART" id="SM00729">
    <property type="entry name" value="Elp3"/>
    <property type="match status" value="1"/>
</dbReference>
<dbReference type="Proteomes" id="UP001199424">
    <property type="component" value="Unassembled WGS sequence"/>
</dbReference>
<dbReference type="AlphaFoldDB" id="A0AAE3ALR3"/>
<dbReference type="NCBIfam" id="TIGR03994">
    <property type="entry name" value="rSAM_HemZ"/>
    <property type="match status" value="1"/>
</dbReference>
<keyword evidence="7" id="KW-1185">Reference proteome</keyword>
<dbReference type="SUPFAM" id="SSF102114">
    <property type="entry name" value="Radical SAM enzymes"/>
    <property type="match status" value="1"/>
</dbReference>
<evidence type="ECO:0000259" key="5">
    <source>
        <dbReference type="PROSITE" id="PS51918"/>
    </source>
</evidence>
<dbReference type="InterPro" id="IPR007197">
    <property type="entry name" value="rSAM"/>
</dbReference>
<keyword evidence="6" id="KW-0560">Oxidoreductase</keyword>
<dbReference type="InterPro" id="IPR006638">
    <property type="entry name" value="Elp3/MiaA/NifB-like_rSAM"/>
</dbReference>
<dbReference type="RefSeq" id="WP_308448979.1">
    <property type="nucleotide sequence ID" value="NZ_JAJEQC010000004.1"/>
</dbReference>
<evidence type="ECO:0000256" key="4">
    <source>
        <dbReference type="ARBA" id="ARBA00023014"/>
    </source>
</evidence>
<keyword evidence="1" id="KW-0949">S-adenosyl-L-methionine</keyword>
<keyword evidence="2" id="KW-0479">Metal-binding</keyword>
<dbReference type="EMBL" id="JAJEQC010000004">
    <property type="protein sequence ID" value="MCC2136509.1"/>
    <property type="molecule type" value="Genomic_DNA"/>
</dbReference>
<dbReference type="SFLD" id="SFLDS00029">
    <property type="entry name" value="Radical_SAM"/>
    <property type="match status" value="1"/>
</dbReference>
<dbReference type="SFLD" id="SFLDF00310">
    <property type="entry name" value="oxygen-independent_coproporphy"/>
    <property type="match status" value="1"/>
</dbReference>
<dbReference type="Pfam" id="PF04055">
    <property type="entry name" value="Radical_SAM"/>
    <property type="match status" value="1"/>
</dbReference>
<evidence type="ECO:0000256" key="3">
    <source>
        <dbReference type="ARBA" id="ARBA00023004"/>
    </source>
</evidence>
<evidence type="ECO:0000256" key="1">
    <source>
        <dbReference type="ARBA" id="ARBA00022691"/>
    </source>
</evidence>
<dbReference type="GO" id="GO:0046872">
    <property type="term" value="F:metal ion binding"/>
    <property type="evidence" value="ECO:0007669"/>
    <property type="project" value="UniProtKB-KW"/>
</dbReference>
<dbReference type="PROSITE" id="PS51918">
    <property type="entry name" value="RADICAL_SAM"/>
    <property type="match status" value="1"/>
</dbReference>
<name>A0AAE3ALR3_9FIRM</name>
<evidence type="ECO:0000313" key="7">
    <source>
        <dbReference type="Proteomes" id="UP001199424"/>
    </source>
</evidence>
<sequence length="485" mass="55177">MVLYIIDHPYHYEAENLCRVFYPFDKVTVQHEFMPSDENRTVYTAEENGEYIVRIEDADGKTERKAKVGAETEYGMVSLLFDAFCAHTGKMPRWGMLTGIHPIKLLRQLTEQHGEAEAARLFREKYFVSNEKTALAVRTLRAQKPITDKVRENDYSLYISVPFCPTRCAYCSFVSQSVEKAKKQIPEYHRLLLEELKETAKVADALGLNLRAVYVGGGTPTTFSAEQLSEMIRVVKDSFDMSQCEELTVEAGRPDTIDRAKLDALLKSGVSRISINPQTLQDNVLENIGRRHTAQQTVDAFHLAREAGFTNINMDLIVGLPGDTYETFCDTIEKVIALDPENVTVHALALKRSSFITQSGEINKAHADAALADRMMAYAEKRLTERGLEPYYLYRQSRMAGNLENTGWAKPGTECAYNIFTMDETETVLACGAGGVTKLKNPYSEDLSRIFNFKYSYEYISRYPEILERKEGIAKQYEQFRKRLH</sequence>
<dbReference type="InterPro" id="IPR013785">
    <property type="entry name" value="Aldolase_TIM"/>
</dbReference>
<dbReference type="InterPro" id="IPR023995">
    <property type="entry name" value="HemZ"/>
</dbReference>
<keyword evidence="3" id="KW-0408">Iron</keyword>
<organism evidence="6 7">
    <name type="scientific">Hominenteromicrobium mulieris</name>
    <dbReference type="NCBI Taxonomy" id="2885357"/>
    <lineage>
        <taxon>Bacteria</taxon>
        <taxon>Bacillati</taxon>
        <taxon>Bacillota</taxon>
        <taxon>Clostridia</taxon>
        <taxon>Eubacteriales</taxon>
        <taxon>Oscillospiraceae</taxon>
        <taxon>Hominenteromicrobium</taxon>
    </lineage>
</organism>
<keyword evidence="4" id="KW-0411">Iron-sulfur</keyword>
<dbReference type="InterPro" id="IPR034505">
    <property type="entry name" value="Coproporphyrinogen-III_oxidase"/>
</dbReference>
<gene>
    <name evidence="6" type="primary">hemZ</name>
    <name evidence="6" type="ORF">LKD31_05715</name>
</gene>
<reference evidence="6" key="1">
    <citation type="submission" date="2021-10" db="EMBL/GenBank/DDBJ databases">
        <title>Anaerobic single-cell dispensing facilitates the cultivation of human gut bacteria.</title>
        <authorList>
            <person name="Afrizal A."/>
        </authorList>
    </citation>
    <scope>NUCLEOTIDE SEQUENCE</scope>
    <source>
        <strain evidence="6">CLA-AA-H250</strain>
    </source>
</reference>
<dbReference type="GO" id="GO:0005737">
    <property type="term" value="C:cytoplasm"/>
    <property type="evidence" value="ECO:0007669"/>
    <property type="project" value="TreeGrafter"/>
</dbReference>